<evidence type="ECO:0000259" key="2">
    <source>
        <dbReference type="Pfam" id="PF01243"/>
    </source>
</evidence>
<name>A0ABT7MEY6_9PSEU</name>
<dbReference type="Proteomes" id="UP001231924">
    <property type="component" value="Unassembled WGS sequence"/>
</dbReference>
<dbReference type="PANTHER" id="PTHR35176">
    <property type="entry name" value="HEME OXYGENASE HI_0854-RELATED"/>
    <property type="match status" value="1"/>
</dbReference>
<dbReference type="EMBL" id="JASVWF010000006">
    <property type="protein sequence ID" value="MDL5159228.1"/>
    <property type="molecule type" value="Genomic_DNA"/>
</dbReference>
<dbReference type="Gene3D" id="2.30.110.10">
    <property type="entry name" value="Electron Transport, Fmn-binding Protein, Chain A"/>
    <property type="match status" value="1"/>
</dbReference>
<keyword evidence="4" id="KW-1185">Reference proteome</keyword>
<proteinExistence type="predicted"/>
<feature type="domain" description="Pyridoxamine 5'-phosphate oxidase N-terminal" evidence="2">
    <location>
        <begin position="11"/>
        <end position="135"/>
    </location>
</feature>
<evidence type="ECO:0000313" key="3">
    <source>
        <dbReference type="EMBL" id="MDL5159228.1"/>
    </source>
</evidence>
<keyword evidence="1" id="KW-0560">Oxidoreductase</keyword>
<protein>
    <submittedName>
        <fullName evidence="3">Pyridoxamine 5'-phosphate oxidase family protein</fullName>
    </submittedName>
</protein>
<reference evidence="3 4" key="1">
    <citation type="submission" date="2023-06" db="EMBL/GenBank/DDBJ databases">
        <title>Actinomycetospora Odt1-22.</title>
        <authorList>
            <person name="Supong K."/>
        </authorList>
    </citation>
    <scope>NUCLEOTIDE SEQUENCE [LARGE SCALE GENOMIC DNA]</scope>
    <source>
        <strain evidence="3 4">Odt1-22</strain>
    </source>
</reference>
<dbReference type="RefSeq" id="WP_286055805.1">
    <property type="nucleotide sequence ID" value="NZ_JASVWF010000006.1"/>
</dbReference>
<sequence length="141" mass="15625">MAPTTFTDADRALFDRRLYGLITVSPAGARLPAPRPVWFEATPDGDLQLFSLAGSLKVRRLAEDPQATFVVATPPGEPEAWVSVEADATVHDDGGRELADRLTDRYWEDEGKRAESKAIWAAEDLRRIVLRPRRVTRGPAV</sequence>
<gene>
    <name evidence="3" type="ORF">QRT03_24900</name>
</gene>
<dbReference type="SUPFAM" id="SSF50475">
    <property type="entry name" value="FMN-binding split barrel"/>
    <property type="match status" value="1"/>
</dbReference>
<dbReference type="InterPro" id="IPR012349">
    <property type="entry name" value="Split_barrel_FMN-bd"/>
</dbReference>
<accession>A0ABT7MEY6</accession>
<dbReference type="InterPro" id="IPR052019">
    <property type="entry name" value="F420H2_bilvrd_red/Heme_oxyg"/>
</dbReference>
<dbReference type="PANTHER" id="PTHR35176:SF6">
    <property type="entry name" value="HEME OXYGENASE HI_0854-RELATED"/>
    <property type="match status" value="1"/>
</dbReference>
<comment type="caution">
    <text evidence="3">The sequence shown here is derived from an EMBL/GenBank/DDBJ whole genome shotgun (WGS) entry which is preliminary data.</text>
</comment>
<dbReference type="Pfam" id="PF01243">
    <property type="entry name" value="PNPOx_N"/>
    <property type="match status" value="1"/>
</dbReference>
<evidence type="ECO:0000256" key="1">
    <source>
        <dbReference type="ARBA" id="ARBA00023002"/>
    </source>
</evidence>
<dbReference type="InterPro" id="IPR011576">
    <property type="entry name" value="Pyridox_Oxase_N"/>
</dbReference>
<organism evidence="3 4">
    <name type="scientific">Actinomycetospora termitidis</name>
    <dbReference type="NCBI Taxonomy" id="3053470"/>
    <lineage>
        <taxon>Bacteria</taxon>
        <taxon>Bacillati</taxon>
        <taxon>Actinomycetota</taxon>
        <taxon>Actinomycetes</taxon>
        <taxon>Pseudonocardiales</taxon>
        <taxon>Pseudonocardiaceae</taxon>
        <taxon>Actinomycetospora</taxon>
    </lineage>
</organism>
<evidence type="ECO:0000313" key="4">
    <source>
        <dbReference type="Proteomes" id="UP001231924"/>
    </source>
</evidence>